<proteinExistence type="predicted"/>
<dbReference type="Proteomes" id="UP001055879">
    <property type="component" value="Linkage Group LG09"/>
</dbReference>
<keyword evidence="2" id="KW-1185">Reference proteome</keyword>
<comment type="caution">
    <text evidence="1">The sequence shown here is derived from an EMBL/GenBank/DDBJ whole genome shotgun (WGS) entry which is preliminary data.</text>
</comment>
<reference evidence="2" key="1">
    <citation type="journal article" date="2022" name="Mol. Ecol. Resour.">
        <title>The genomes of chicory, endive, great burdock and yacon provide insights into Asteraceae palaeo-polyploidization history and plant inulin production.</title>
        <authorList>
            <person name="Fan W."/>
            <person name="Wang S."/>
            <person name="Wang H."/>
            <person name="Wang A."/>
            <person name="Jiang F."/>
            <person name="Liu H."/>
            <person name="Zhao H."/>
            <person name="Xu D."/>
            <person name="Zhang Y."/>
        </authorList>
    </citation>
    <scope>NUCLEOTIDE SEQUENCE [LARGE SCALE GENOMIC DNA]</scope>
    <source>
        <strain evidence="2">cv. Niubang</strain>
    </source>
</reference>
<name>A0ACB8ZVK1_ARCLA</name>
<sequence length="194" mass="22854">MYRFLITDQIYVLTYKEPFVLFVLAPYVYLYSLDFSKLACSWLGSYKVGKCFGGVWRTVPWSFNYWNNFWLTYQNMGLYISMLMAFGQIGQALCVNYYAMMDNGPFMVLAFWSYKDERIVGRLICHLYDCFTSAFMEPSCLGQFVTWIGMEILFLLFGWDLDTQRLCGRIAFVIGYGLRRCYVAMLLSMFFLCC</sequence>
<gene>
    <name evidence="1" type="ORF">L6452_27591</name>
</gene>
<protein>
    <submittedName>
        <fullName evidence="1">Uncharacterized protein</fullName>
    </submittedName>
</protein>
<evidence type="ECO:0000313" key="2">
    <source>
        <dbReference type="Proteomes" id="UP001055879"/>
    </source>
</evidence>
<dbReference type="EMBL" id="CM042055">
    <property type="protein sequence ID" value="KAI3702014.1"/>
    <property type="molecule type" value="Genomic_DNA"/>
</dbReference>
<reference evidence="1 2" key="2">
    <citation type="journal article" date="2022" name="Mol. Ecol. Resour.">
        <title>The genomes of chicory, endive, great burdock and yacon provide insights into Asteraceae paleo-polyploidization history and plant inulin production.</title>
        <authorList>
            <person name="Fan W."/>
            <person name="Wang S."/>
            <person name="Wang H."/>
            <person name="Wang A."/>
            <person name="Jiang F."/>
            <person name="Liu H."/>
            <person name="Zhao H."/>
            <person name="Xu D."/>
            <person name="Zhang Y."/>
        </authorList>
    </citation>
    <scope>NUCLEOTIDE SEQUENCE [LARGE SCALE GENOMIC DNA]</scope>
    <source>
        <strain evidence="2">cv. Niubang</strain>
    </source>
</reference>
<accession>A0ACB8ZVK1</accession>
<evidence type="ECO:0000313" key="1">
    <source>
        <dbReference type="EMBL" id="KAI3702014.1"/>
    </source>
</evidence>
<organism evidence="1 2">
    <name type="scientific">Arctium lappa</name>
    <name type="common">Greater burdock</name>
    <name type="synonym">Lappa major</name>
    <dbReference type="NCBI Taxonomy" id="4217"/>
    <lineage>
        <taxon>Eukaryota</taxon>
        <taxon>Viridiplantae</taxon>
        <taxon>Streptophyta</taxon>
        <taxon>Embryophyta</taxon>
        <taxon>Tracheophyta</taxon>
        <taxon>Spermatophyta</taxon>
        <taxon>Magnoliopsida</taxon>
        <taxon>eudicotyledons</taxon>
        <taxon>Gunneridae</taxon>
        <taxon>Pentapetalae</taxon>
        <taxon>asterids</taxon>
        <taxon>campanulids</taxon>
        <taxon>Asterales</taxon>
        <taxon>Asteraceae</taxon>
        <taxon>Carduoideae</taxon>
        <taxon>Cardueae</taxon>
        <taxon>Arctiinae</taxon>
        <taxon>Arctium</taxon>
    </lineage>
</organism>